<proteinExistence type="predicted"/>
<name>A0ABR3J869_9AGAR</name>
<evidence type="ECO:0000313" key="6">
    <source>
        <dbReference type="Proteomes" id="UP001556367"/>
    </source>
</evidence>
<feature type="region of interest" description="Disordered" evidence="4">
    <location>
        <begin position="558"/>
        <end position="577"/>
    </location>
</feature>
<accession>A0ABR3J869</accession>
<dbReference type="InterPro" id="IPR011990">
    <property type="entry name" value="TPR-like_helical_dom_sf"/>
</dbReference>
<dbReference type="InterPro" id="IPR047150">
    <property type="entry name" value="SGT"/>
</dbReference>
<dbReference type="EMBL" id="JASNQZ010000011">
    <property type="protein sequence ID" value="KAL0951839.1"/>
    <property type="molecule type" value="Genomic_DNA"/>
</dbReference>
<dbReference type="Proteomes" id="UP001556367">
    <property type="component" value="Unassembled WGS sequence"/>
</dbReference>
<dbReference type="PANTHER" id="PTHR45831:SF5">
    <property type="entry name" value="STI1 DOMAIN-CONTAINING PROTEIN"/>
    <property type="match status" value="1"/>
</dbReference>
<dbReference type="PROSITE" id="PS50005">
    <property type="entry name" value="TPR"/>
    <property type="match status" value="1"/>
</dbReference>
<dbReference type="SMART" id="SM00028">
    <property type="entry name" value="TPR"/>
    <property type="match status" value="3"/>
</dbReference>
<comment type="caution">
    <text evidence="5">The sequence shown here is derived from an EMBL/GenBank/DDBJ whole genome shotgun (WGS) entry which is preliminary data.</text>
</comment>
<evidence type="ECO:0000256" key="4">
    <source>
        <dbReference type="SAM" id="MobiDB-lite"/>
    </source>
</evidence>
<dbReference type="InterPro" id="IPR019734">
    <property type="entry name" value="TPR_rpt"/>
</dbReference>
<evidence type="ECO:0000313" key="5">
    <source>
        <dbReference type="EMBL" id="KAL0951839.1"/>
    </source>
</evidence>
<feature type="compositionally biased region" description="Basic residues" evidence="4">
    <location>
        <begin position="568"/>
        <end position="577"/>
    </location>
</feature>
<evidence type="ECO:0000256" key="2">
    <source>
        <dbReference type="ARBA" id="ARBA00022803"/>
    </source>
</evidence>
<feature type="repeat" description="TPR" evidence="3">
    <location>
        <begin position="21"/>
        <end position="54"/>
    </location>
</feature>
<keyword evidence="1" id="KW-0677">Repeat</keyword>
<dbReference type="Gene3D" id="1.25.40.10">
    <property type="entry name" value="Tetratricopeptide repeat domain"/>
    <property type="match status" value="1"/>
</dbReference>
<evidence type="ECO:0000256" key="3">
    <source>
        <dbReference type="PROSITE-ProRule" id="PRU00339"/>
    </source>
</evidence>
<keyword evidence="6" id="KW-1185">Reference proteome</keyword>
<reference evidence="6" key="1">
    <citation type="submission" date="2024-06" db="EMBL/GenBank/DDBJ databases">
        <title>Multi-omics analyses provide insights into the biosynthesis of the anticancer antibiotic pleurotin in Hohenbuehelia grisea.</title>
        <authorList>
            <person name="Weaver J.A."/>
            <person name="Alberti F."/>
        </authorList>
    </citation>
    <scope>NUCLEOTIDE SEQUENCE [LARGE SCALE GENOMIC DNA]</scope>
    <source>
        <strain evidence="6">T-177</strain>
    </source>
</reference>
<evidence type="ECO:0008006" key="7">
    <source>
        <dbReference type="Google" id="ProtNLM"/>
    </source>
</evidence>
<dbReference type="SUPFAM" id="SSF48452">
    <property type="entry name" value="TPR-like"/>
    <property type="match status" value="1"/>
</dbReference>
<organism evidence="5 6">
    <name type="scientific">Hohenbuehelia grisea</name>
    <dbReference type="NCBI Taxonomy" id="104357"/>
    <lineage>
        <taxon>Eukaryota</taxon>
        <taxon>Fungi</taxon>
        <taxon>Dikarya</taxon>
        <taxon>Basidiomycota</taxon>
        <taxon>Agaricomycotina</taxon>
        <taxon>Agaricomycetes</taxon>
        <taxon>Agaricomycetidae</taxon>
        <taxon>Agaricales</taxon>
        <taxon>Pleurotineae</taxon>
        <taxon>Pleurotaceae</taxon>
        <taxon>Hohenbuehelia</taxon>
    </lineage>
</organism>
<evidence type="ECO:0000256" key="1">
    <source>
        <dbReference type="ARBA" id="ARBA00022737"/>
    </source>
</evidence>
<protein>
    <recommendedName>
        <fullName evidence="7">TPR-like protein</fullName>
    </recommendedName>
</protein>
<keyword evidence="2 3" id="KW-0802">TPR repeat</keyword>
<dbReference type="PANTHER" id="PTHR45831">
    <property type="entry name" value="LD24721P"/>
    <property type="match status" value="1"/>
</dbReference>
<gene>
    <name evidence="5" type="ORF">HGRIS_008500</name>
</gene>
<sequence>MSDSDSDHEDFVAGEYNPELAGKLKDEGNALHGKGKYRDAYKKYTEAISHDPKNAILWANRAATSIAMKEYFDACYDSRKAIKCDPNYTKAYARLGAAAKATNSFIISIEAWKEGLATLPPAGQLDEGQKRLRDQLKAGLIETERTQKARASIPNDRIHSFPVGPETDTKLPWLRAEEMLEELFETKNSTSSAWVIMTPLPAWKAGLAKLEKVEEHRENGQVTYSGEVSALQDFVNALCRDIRIFHCTPDFFGKITKQFGLEYQAYGAWSGGAKTVQEAALVRLKASGWKATGPALEITVRAWVLQAFLANSSGERKGAHQLYRQALDVIEWGAKEFKDVAKEDRCYVFDPVFARNVRQLWMGTVMELCKIGGHDYTYDDLEKIARGIIEDVDENPQHELLSAQGHHDYGAYLAWWTYPKAEAYSVIGWCHLQRAGKARNEDRKEEYYDKAFEAYMKSADLFPEDDEHHVYFLEVALNTRWLTKAPLKETLPICKRIRIAMPKMMRIWEFSAMSKRRDPPLQVALEYEADAQKVLYNALAALEQSFDPASIKDFLAQFERPPMSSKSSKSKKKKGRN</sequence>